<organism evidence="3 4">
    <name type="scientific">Glycomyces mayteni</name>
    <dbReference type="NCBI Taxonomy" id="543887"/>
    <lineage>
        <taxon>Bacteria</taxon>
        <taxon>Bacillati</taxon>
        <taxon>Actinomycetota</taxon>
        <taxon>Actinomycetes</taxon>
        <taxon>Glycomycetales</taxon>
        <taxon>Glycomycetaceae</taxon>
        <taxon>Glycomyces</taxon>
    </lineage>
</organism>
<gene>
    <name evidence="3" type="ORF">ACFQS3_22930</name>
</gene>
<keyword evidence="4" id="KW-1185">Reference proteome</keyword>
<feature type="transmembrane region" description="Helical" evidence="1">
    <location>
        <begin position="176"/>
        <end position="198"/>
    </location>
</feature>
<feature type="signal peptide" evidence="2">
    <location>
        <begin position="1"/>
        <end position="22"/>
    </location>
</feature>
<keyword evidence="2" id="KW-0732">Signal</keyword>
<dbReference type="EMBL" id="JBHSYS010000005">
    <property type="protein sequence ID" value="MFC6960055.1"/>
    <property type="molecule type" value="Genomic_DNA"/>
</dbReference>
<keyword evidence="1" id="KW-0472">Membrane</keyword>
<keyword evidence="1" id="KW-0812">Transmembrane</keyword>
<dbReference type="RefSeq" id="WP_382356306.1">
    <property type="nucleotide sequence ID" value="NZ_JBHMBP010000005.1"/>
</dbReference>
<name>A0ABW2DCF4_9ACTN</name>
<feature type="transmembrane region" description="Helical" evidence="1">
    <location>
        <begin position="147"/>
        <end position="164"/>
    </location>
</feature>
<dbReference type="Proteomes" id="UP001596470">
    <property type="component" value="Unassembled WGS sequence"/>
</dbReference>
<proteinExistence type="predicted"/>
<keyword evidence="1" id="KW-1133">Transmembrane helix</keyword>
<sequence length="290" mass="29721">MWWWLVLSAACAALIAVVQSLAAARVGALTLVRAAIVLAPTGRWADAVFGPIVDRPGLARGLVGHASVPVSLGWFTALAAAPVVGNTTALTLAHGTGHTASWAQIYPTPGPWLAGAALFALLAAHASTRIALGMHLRAWGIVSRTRWWWRAAALAGAVAFAWVWRSVTGADGPAAALALAAGSLALAWTGNRAAWGAYRDMGLAEPLAEAGAERTGAHAIARAATWLLVLAGAALTALVRGLDMGAYGNGPALALLTPVLVLAATVVKDLAGDAGEALARRHGLPFRRED</sequence>
<evidence type="ECO:0000256" key="2">
    <source>
        <dbReference type="SAM" id="SignalP"/>
    </source>
</evidence>
<reference evidence="4" key="1">
    <citation type="journal article" date="2019" name="Int. J. Syst. Evol. Microbiol.">
        <title>The Global Catalogue of Microorganisms (GCM) 10K type strain sequencing project: providing services to taxonomists for standard genome sequencing and annotation.</title>
        <authorList>
            <consortium name="The Broad Institute Genomics Platform"/>
            <consortium name="The Broad Institute Genome Sequencing Center for Infectious Disease"/>
            <person name="Wu L."/>
            <person name="Ma J."/>
        </authorList>
    </citation>
    <scope>NUCLEOTIDE SEQUENCE [LARGE SCALE GENOMIC DNA]</scope>
    <source>
        <strain evidence="4">KACC 12634</strain>
    </source>
</reference>
<feature type="transmembrane region" description="Helical" evidence="1">
    <location>
        <begin position="112"/>
        <end position="135"/>
    </location>
</feature>
<protein>
    <submittedName>
        <fullName evidence="3">Uncharacterized protein</fullName>
    </submittedName>
</protein>
<feature type="transmembrane region" description="Helical" evidence="1">
    <location>
        <begin position="219"/>
        <end position="239"/>
    </location>
</feature>
<feature type="chain" id="PRO_5045103412" evidence="2">
    <location>
        <begin position="23"/>
        <end position="290"/>
    </location>
</feature>
<evidence type="ECO:0000313" key="4">
    <source>
        <dbReference type="Proteomes" id="UP001596470"/>
    </source>
</evidence>
<evidence type="ECO:0000256" key="1">
    <source>
        <dbReference type="SAM" id="Phobius"/>
    </source>
</evidence>
<accession>A0ABW2DCF4</accession>
<comment type="caution">
    <text evidence="3">The sequence shown here is derived from an EMBL/GenBank/DDBJ whole genome shotgun (WGS) entry which is preliminary data.</text>
</comment>
<feature type="transmembrane region" description="Helical" evidence="1">
    <location>
        <begin position="251"/>
        <end position="271"/>
    </location>
</feature>
<evidence type="ECO:0000313" key="3">
    <source>
        <dbReference type="EMBL" id="MFC6960055.1"/>
    </source>
</evidence>